<evidence type="ECO:0000313" key="3">
    <source>
        <dbReference type="EMBL" id="MBK1884195.1"/>
    </source>
</evidence>
<evidence type="ECO:0000256" key="1">
    <source>
        <dbReference type="SAM" id="Coils"/>
    </source>
</evidence>
<dbReference type="Proteomes" id="UP000603141">
    <property type="component" value="Unassembled WGS sequence"/>
</dbReference>
<reference evidence="3" key="1">
    <citation type="submission" date="2021-01" db="EMBL/GenBank/DDBJ databases">
        <title>Modified the classification status of verrucomicrobia.</title>
        <authorList>
            <person name="Feng X."/>
        </authorList>
    </citation>
    <scope>NUCLEOTIDE SEQUENCE</scope>
    <source>
        <strain evidence="3">KCTC 22041</strain>
    </source>
</reference>
<keyword evidence="4" id="KW-1185">Reference proteome</keyword>
<feature type="coiled-coil region" evidence="1">
    <location>
        <begin position="55"/>
        <end position="82"/>
    </location>
</feature>
<proteinExistence type="predicted"/>
<evidence type="ECO:0000313" key="4">
    <source>
        <dbReference type="Proteomes" id="UP000603141"/>
    </source>
</evidence>
<organism evidence="3 4">
    <name type="scientific">Luteolibacter pohnpeiensis</name>
    <dbReference type="NCBI Taxonomy" id="454153"/>
    <lineage>
        <taxon>Bacteria</taxon>
        <taxon>Pseudomonadati</taxon>
        <taxon>Verrucomicrobiota</taxon>
        <taxon>Verrucomicrobiia</taxon>
        <taxon>Verrucomicrobiales</taxon>
        <taxon>Verrucomicrobiaceae</taxon>
        <taxon>Luteolibacter</taxon>
    </lineage>
</organism>
<feature type="transmembrane region" description="Helical" evidence="2">
    <location>
        <begin position="12"/>
        <end position="29"/>
    </location>
</feature>
<dbReference type="EMBL" id="JAENIJ010000038">
    <property type="protein sequence ID" value="MBK1884195.1"/>
    <property type="molecule type" value="Genomic_DNA"/>
</dbReference>
<gene>
    <name evidence="3" type="ORF">JIN85_17380</name>
</gene>
<keyword evidence="2" id="KW-0812">Transmembrane</keyword>
<keyword evidence="2" id="KW-1133">Transmembrane helix</keyword>
<dbReference type="AlphaFoldDB" id="A0A934VXB7"/>
<name>A0A934VXB7_9BACT</name>
<keyword evidence="1" id="KW-0175">Coiled coil</keyword>
<evidence type="ECO:0000256" key="2">
    <source>
        <dbReference type="SAM" id="Phobius"/>
    </source>
</evidence>
<sequence>MKNFPKSFKNRYLIAAVTAFVIVILYAVMSMKYVDHKYKSPTTGISKNYSKKSNIKTNKSNCEELEQRLRSAMIATEEAENKWRGELKNVLEERADLALAYRNANLSDTIIRTGDLSSKIRTWWGRSRGFEANKPLIIKARNKIIYQELYEAWQDPTSKIWAEHALDSGAYREKLKLYSDMEWGKDDMDLPVMPPYEIIENVISKKDDQITDLDLTEDESAVIPVEIQNAIRNYSSSLITRDFAGNYFDENQPPELAALHELLLKNGQLVKKISDELQKIRNENK</sequence>
<dbReference type="RefSeq" id="WP_200273162.1">
    <property type="nucleotide sequence ID" value="NZ_JAENIJ010000038.1"/>
</dbReference>
<protein>
    <submittedName>
        <fullName evidence="3">Uncharacterized protein</fullName>
    </submittedName>
</protein>
<accession>A0A934VXB7</accession>
<keyword evidence="2" id="KW-0472">Membrane</keyword>
<comment type="caution">
    <text evidence="3">The sequence shown here is derived from an EMBL/GenBank/DDBJ whole genome shotgun (WGS) entry which is preliminary data.</text>
</comment>